<comment type="cofactor">
    <cofactor evidence="6">
        <name>Co(2+)</name>
        <dbReference type="ChEBI" id="CHEBI:48828"/>
    </cofactor>
    <cofactor evidence="6">
        <name>Zn(2+)</name>
        <dbReference type="ChEBI" id="CHEBI:29105"/>
    </cofactor>
    <cofactor evidence="6">
        <name>Mn(2+)</name>
        <dbReference type="ChEBI" id="CHEBI:29035"/>
    </cofactor>
    <cofactor evidence="6">
        <name>Fe(2+)</name>
        <dbReference type="ChEBI" id="CHEBI:29033"/>
    </cofactor>
    <text evidence="6">Binds 2 divalent metal cations per subunit. Has a high-affinity and a low affinity metal-binding site. The true nature of the physiological cofactor is under debate. The enzyme is active with cobalt, zinc, manganese or divalent iron ions. Most likely, methionine aminopeptidases function as mononuclear Fe(2+)-metalloproteases under physiological conditions, and the catalytically relevant metal-binding site has been assigned to the histidine-containing high-affinity site.</text>
</comment>
<evidence type="ECO:0000256" key="1">
    <source>
        <dbReference type="ARBA" id="ARBA00002521"/>
    </source>
</evidence>
<reference evidence="9 10" key="1">
    <citation type="submission" date="2021-01" db="EMBL/GenBank/DDBJ databases">
        <title>Genomic Encyclopedia of Type Strains, Phase IV (KMG-IV): sequencing the most valuable type-strain genomes for metagenomic binning, comparative biology and taxonomic classification.</title>
        <authorList>
            <person name="Goeker M."/>
        </authorList>
    </citation>
    <scope>NUCLEOTIDE SEQUENCE [LARGE SCALE GENOMIC DNA]</scope>
    <source>
        <strain evidence="9 10">DSM 100968</strain>
    </source>
</reference>
<protein>
    <recommendedName>
        <fullName evidence="6 7">Methionine aminopeptidase</fullName>
        <shortName evidence="6">MAP</shortName>
        <shortName evidence="6">MetAP</shortName>
        <ecNumber evidence="6 7">3.4.11.18</ecNumber>
    </recommendedName>
    <alternativeName>
        <fullName evidence="6">Peptidase M</fullName>
    </alternativeName>
</protein>
<dbReference type="PRINTS" id="PR00599">
    <property type="entry name" value="MAPEPTIDASE"/>
</dbReference>
<feature type="binding site" evidence="6">
    <location>
        <position position="77"/>
    </location>
    <ligand>
        <name>substrate</name>
    </ligand>
</feature>
<feature type="binding site" evidence="6">
    <location>
        <position position="105"/>
    </location>
    <ligand>
        <name>a divalent metal cation</name>
        <dbReference type="ChEBI" id="CHEBI:60240"/>
        <label>1</label>
    </ligand>
</feature>
<evidence type="ECO:0000256" key="4">
    <source>
        <dbReference type="ARBA" id="ARBA00022723"/>
    </source>
</evidence>
<accession>A0ABS2QAY9</accession>
<feature type="binding site" evidence="6">
    <location>
        <position position="175"/>
    </location>
    <ligand>
        <name>substrate</name>
    </ligand>
</feature>
<feature type="binding site" evidence="6">
    <location>
        <position position="168"/>
    </location>
    <ligand>
        <name>a divalent metal cation</name>
        <dbReference type="ChEBI" id="CHEBI:60240"/>
        <label>2</label>
        <note>catalytic</note>
    </ligand>
</feature>
<dbReference type="InterPro" id="IPR036005">
    <property type="entry name" value="Creatinase/aminopeptidase-like"/>
</dbReference>
<dbReference type="EMBL" id="JAFBEV010000019">
    <property type="protein sequence ID" value="MBM7658590.1"/>
    <property type="molecule type" value="Genomic_DNA"/>
</dbReference>
<gene>
    <name evidence="6" type="primary">map</name>
    <name evidence="9" type="ORF">JOC27_002043</name>
</gene>
<evidence type="ECO:0000256" key="5">
    <source>
        <dbReference type="ARBA" id="ARBA00022801"/>
    </source>
</evidence>
<organism evidence="9 10">
    <name type="scientific">Sporolactobacillus spathodeae</name>
    <dbReference type="NCBI Taxonomy" id="1465502"/>
    <lineage>
        <taxon>Bacteria</taxon>
        <taxon>Bacillati</taxon>
        <taxon>Bacillota</taxon>
        <taxon>Bacilli</taxon>
        <taxon>Bacillales</taxon>
        <taxon>Sporolactobacillaceae</taxon>
        <taxon>Sporolactobacillus</taxon>
    </lineage>
</organism>
<feature type="binding site" evidence="6">
    <location>
        <position position="233"/>
    </location>
    <ligand>
        <name>a divalent metal cation</name>
        <dbReference type="ChEBI" id="CHEBI:60240"/>
        <label>1</label>
    </ligand>
</feature>
<dbReference type="InterPro" id="IPR001714">
    <property type="entry name" value="Pept_M24_MAP"/>
</dbReference>
<dbReference type="PANTHER" id="PTHR43330">
    <property type="entry name" value="METHIONINE AMINOPEPTIDASE"/>
    <property type="match status" value="1"/>
</dbReference>
<evidence type="ECO:0000256" key="6">
    <source>
        <dbReference type="HAMAP-Rule" id="MF_01974"/>
    </source>
</evidence>
<feature type="binding site" evidence="6">
    <location>
        <position position="105"/>
    </location>
    <ligand>
        <name>a divalent metal cation</name>
        <dbReference type="ChEBI" id="CHEBI:60240"/>
        <label>2</label>
        <note>catalytic</note>
    </ligand>
</feature>
<keyword evidence="2 6" id="KW-0031">Aminopeptidase</keyword>
<dbReference type="HAMAP" id="MF_01974">
    <property type="entry name" value="MetAP_1"/>
    <property type="match status" value="1"/>
</dbReference>
<evidence type="ECO:0000259" key="8">
    <source>
        <dbReference type="Pfam" id="PF00557"/>
    </source>
</evidence>
<dbReference type="InterPro" id="IPR000994">
    <property type="entry name" value="Pept_M24"/>
</dbReference>
<dbReference type="InterPro" id="IPR002467">
    <property type="entry name" value="Pept_M24A_MAP1"/>
</dbReference>
<feature type="domain" description="Peptidase M24" evidence="8">
    <location>
        <begin position="12"/>
        <end position="240"/>
    </location>
</feature>
<sequence>MITLKSAKEIDKIRKAGKIVSEVLDVLKRRIDPGVRTIELDVLAERLIKAAGARPSFKGFDGYQYSICTSVNHQLAHGIPGSYVLQDGDLISIDIGAAYDGYHADSAWTFPVGKASPAGRRLMKATEDALYQGIARAKPGAHLSDISHAVQTCSESYGFSVVHELTGHGIGRSLHEDPEVPNFGEAGHGPLLVPGMVLAIEPLVNEGSRSIWIVEDDDWTIETEDGKLCAHDEHTLVITENGNEILTKQ</sequence>
<keyword evidence="4 6" id="KW-0479">Metal-binding</keyword>
<evidence type="ECO:0000256" key="2">
    <source>
        <dbReference type="ARBA" id="ARBA00022438"/>
    </source>
</evidence>
<keyword evidence="5 6" id="KW-0378">Hydrolase</keyword>
<dbReference type="EC" id="3.4.11.18" evidence="6 7"/>
<feature type="binding site" evidence="6">
    <location>
        <position position="201"/>
    </location>
    <ligand>
        <name>a divalent metal cation</name>
        <dbReference type="ChEBI" id="CHEBI:60240"/>
        <label>2</label>
        <note>catalytic</note>
    </ligand>
</feature>
<dbReference type="GO" id="GO:0004239">
    <property type="term" value="F:initiator methionyl aminopeptidase activity"/>
    <property type="evidence" value="ECO:0007669"/>
    <property type="project" value="UniProtKB-EC"/>
</dbReference>
<comment type="function">
    <text evidence="1 6">Removes the N-terminal methionine from nascent proteins. The N-terminal methionine is often cleaved when the second residue in the primary sequence is small and uncharged (Met-Ala-, Cys, Gly, Pro, Ser, Thr, or Val). Requires deformylation of the N(alpha)-formylated initiator methionine before it can be hydrolyzed.</text>
</comment>
<feature type="binding site" evidence="6">
    <location>
        <position position="233"/>
    </location>
    <ligand>
        <name>a divalent metal cation</name>
        <dbReference type="ChEBI" id="CHEBI:60240"/>
        <label>2</label>
        <note>catalytic</note>
    </ligand>
</feature>
<dbReference type="Pfam" id="PF00557">
    <property type="entry name" value="Peptidase_M24"/>
    <property type="match status" value="1"/>
</dbReference>
<comment type="subunit">
    <text evidence="6">Monomer.</text>
</comment>
<keyword evidence="10" id="KW-1185">Reference proteome</keyword>
<proteinExistence type="inferred from homology"/>
<dbReference type="PANTHER" id="PTHR43330:SF27">
    <property type="entry name" value="METHIONINE AMINOPEPTIDASE"/>
    <property type="match status" value="1"/>
</dbReference>
<evidence type="ECO:0000256" key="7">
    <source>
        <dbReference type="RuleBase" id="RU003653"/>
    </source>
</evidence>
<evidence type="ECO:0000313" key="9">
    <source>
        <dbReference type="EMBL" id="MBM7658590.1"/>
    </source>
</evidence>
<feature type="binding site" evidence="6">
    <location>
        <position position="94"/>
    </location>
    <ligand>
        <name>a divalent metal cation</name>
        <dbReference type="ChEBI" id="CHEBI:60240"/>
        <label>1</label>
    </ligand>
</feature>
<dbReference type="RefSeq" id="WP_205007150.1">
    <property type="nucleotide sequence ID" value="NZ_CBCRXA010000020.1"/>
</dbReference>
<comment type="caution">
    <text evidence="9">The sequence shown here is derived from an EMBL/GenBank/DDBJ whole genome shotgun (WGS) entry which is preliminary data.</text>
</comment>
<dbReference type="NCBIfam" id="TIGR00500">
    <property type="entry name" value="met_pdase_I"/>
    <property type="match status" value="1"/>
</dbReference>
<dbReference type="CDD" id="cd01086">
    <property type="entry name" value="MetAP1"/>
    <property type="match status" value="1"/>
</dbReference>
<comment type="catalytic activity">
    <reaction evidence="6 7">
        <text>Release of N-terminal amino acids, preferentially methionine, from peptides and arylamides.</text>
        <dbReference type="EC" id="3.4.11.18"/>
    </reaction>
</comment>
<evidence type="ECO:0000256" key="3">
    <source>
        <dbReference type="ARBA" id="ARBA00022670"/>
    </source>
</evidence>
<name>A0ABS2QAY9_9BACL</name>
<dbReference type="SUPFAM" id="SSF55920">
    <property type="entry name" value="Creatinase/aminopeptidase"/>
    <property type="match status" value="1"/>
</dbReference>
<dbReference type="Proteomes" id="UP000823201">
    <property type="component" value="Unassembled WGS sequence"/>
</dbReference>
<comment type="similarity">
    <text evidence="6">Belongs to the peptidase M24A family. Methionine aminopeptidase type 1 subfamily.</text>
</comment>
<dbReference type="Gene3D" id="3.90.230.10">
    <property type="entry name" value="Creatinase/methionine aminopeptidase superfamily"/>
    <property type="match status" value="1"/>
</dbReference>
<evidence type="ECO:0000313" key="10">
    <source>
        <dbReference type="Proteomes" id="UP000823201"/>
    </source>
</evidence>
<keyword evidence="3 6" id="KW-0645">Protease</keyword>